<feature type="compositionally biased region" description="Low complexity" evidence="1">
    <location>
        <begin position="201"/>
        <end position="211"/>
    </location>
</feature>
<dbReference type="EMBL" id="BRPK01000002">
    <property type="protein sequence ID" value="GLB34750.1"/>
    <property type="molecule type" value="Genomic_DNA"/>
</dbReference>
<feature type="compositionally biased region" description="Acidic residues" evidence="1">
    <location>
        <begin position="163"/>
        <end position="174"/>
    </location>
</feature>
<protein>
    <submittedName>
        <fullName evidence="2">Uncharacterized protein</fullName>
    </submittedName>
</protein>
<proteinExistence type="predicted"/>
<comment type="caution">
    <text evidence="2">The sequence shown here is derived from an EMBL/GenBank/DDBJ whole genome shotgun (WGS) entry which is preliminary data.</text>
</comment>
<name>A0A9P3UKQ3_LYOSH</name>
<feature type="region of interest" description="Disordered" evidence="1">
    <location>
        <begin position="163"/>
        <end position="211"/>
    </location>
</feature>
<evidence type="ECO:0000256" key="1">
    <source>
        <dbReference type="SAM" id="MobiDB-lite"/>
    </source>
</evidence>
<gene>
    <name evidence="2" type="ORF">LshimejAT787_0203150</name>
</gene>
<sequence length="211" mass="23196">MPLVYCSPILKSLARFETGLHRLSDAALLLAFKAKVAAKASKELENRLWVLRAEEYRRITRYMEASRDMIGDALSSSPDTTESEVRKLVDQGDRGGEPLASIKSTNNTLSAEMGFYSQRVDDYRRITSYMDQYYGANADALAALQLQIDILLAHIRARSDEVEVESDSSCDELDPSSSDPIDVGEESTDTDGDEDAEADDGALAGDLLTKS</sequence>
<dbReference type="Proteomes" id="UP001063166">
    <property type="component" value="Unassembled WGS sequence"/>
</dbReference>
<feature type="compositionally biased region" description="Basic and acidic residues" evidence="1">
    <location>
        <begin position="83"/>
        <end position="96"/>
    </location>
</feature>
<feature type="region of interest" description="Disordered" evidence="1">
    <location>
        <begin position="73"/>
        <end position="102"/>
    </location>
</feature>
<accession>A0A9P3UKQ3</accession>
<evidence type="ECO:0000313" key="3">
    <source>
        <dbReference type="Proteomes" id="UP001063166"/>
    </source>
</evidence>
<feature type="compositionally biased region" description="Acidic residues" evidence="1">
    <location>
        <begin position="182"/>
        <end position="200"/>
    </location>
</feature>
<evidence type="ECO:0000313" key="2">
    <source>
        <dbReference type="EMBL" id="GLB34750.1"/>
    </source>
</evidence>
<dbReference type="AlphaFoldDB" id="A0A9P3UKQ3"/>
<keyword evidence="3" id="KW-1185">Reference proteome</keyword>
<organism evidence="2 3">
    <name type="scientific">Lyophyllum shimeji</name>
    <name type="common">Hon-shimeji</name>
    <name type="synonym">Tricholoma shimeji</name>
    <dbReference type="NCBI Taxonomy" id="47721"/>
    <lineage>
        <taxon>Eukaryota</taxon>
        <taxon>Fungi</taxon>
        <taxon>Dikarya</taxon>
        <taxon>Basidiomycota</taxon>
        <taxon>Agaricomycotina</taxon>
        <taxon>Agaricomycetes</taxon>
        <taxon>Agaricomycetidae</taxon>
        <taxon>Agaricales</taxon>
        <taxon>Tricholomatineae</taxon>
        <taxon>Lyophyllaceae</taxon>
        <taxon>Lyophyllum</taxon>
    </lineage>
</organism>
<reference evidence="2" key="1">
    <citation type="submission" date="2022-07" db="EMBL/GenBank/DDBJ databases">
        <title>The genome of Lyophyllum shimeji provides insight into the initial evolution of ectomycorrhizal fungal genome.</title>
        <authorList>
            <person name="Kobayashi Y."/>
            <person name="Shibata T."/>
            <person name="Hirakawa H."/>
            <person name="Shigenobu S."/>
            <person name="Nishiyama T."/>
            <person name="Yamada A."/>
            <person name="Hasebe M."/>
            <person name="Kawaguchi M."/>
        </authorList>
    </citation>
    <scope>NUCLEOTIDE SEQUENCE</scope>
    <source>
        <strain evidence="2">AT787</strain>
    </source>
</reference>